<feature type="compositionally biased region" description="Basic and acidic residues" evidence="1">
    <location>
        <begin position="143"/>
        <end position="158"/>
    </location>
</feature>
<proteinExistence type="predicted"/>
<feature type="compositionally biased region" description="Acidic residues" evidence="1">
    <location>
        <begin position="508"/>
        <end position="524"/>
    </location>
</feature>
<feature type="region of interest" description="Disordered" evidence="1">
    <location>
        <begin position="652"/>
        <end position="707"/>
    </location>
</feature>
<feature type="compositionally biased region" description="Acidic residues" evidence="1">
    <location>
        <begin position="891"/>
        <end position="922"/>
    </location>
</feature>
<dbReference type="InterPro" id="IPR036047">
    <property type="entry name" value="F-box-like_dom_sf"/>
</dbReference>
<evidence type="ECO:0000259" key="2">
    <source>
        <dbReference type="PROSITE" id="PS50181"/>
    </source>
</evidence>
<dbReference type="AlphaFoldDB" id="A0A4S8M7U6"/>
<evidence type="ECO:0000313" key="3">
    <source>
        <dbReference type="EMBL" id="THU98409.1"/>
    </source>
</evidence>
<feature type="compositionally biased region" description="Gly residues" evidence="1">
    <location>
        <begin position="815"/>
        <end position="832"/>
    </location>
</feature>
<feature type="region of interest" description="Disordered" evidence="1">
    <location>
        <begin position="815"/>
        <end position="1008"/>
    </location>
</feature>
<feature type="region of interest" description="Disordered" evidence="1">
    <location>
        <begin position="1102"/>
        <end position="1122"/>
    </location>
</feature>
<dbReference type="Pfam" id="PF00646">
    <property type="entry name" value="F-box"/>
    <property type="match status" value="1"/>
</dbReference>
<reference evidence="3 4" key="1">
    <citation type="journal article" date="2019" name="Nat. Ecol. Evol.">
        <title>Megaphylogeny resolves global patterns of mushroom evolution.</title>
        <authorList>
            <person name="Varga T."/>
            <person name="Krizsan K."/>
            <person name="Foldi C."/>
            <person name="Dima B."/>
            <person name="Sanchez-Garcia M."/>
            <person name="Sanchez-Ramirez S."/>
            <person name="Szollosi G.J."/>
            <person name="Szarkandi J.G."/>
            <person name="Papp V."/>
            <person name="Albert L."/>
            <person name="Andreopoulos W."/>
            <person name="Angelini C."/>
            <person name="Antonin V."/>
            <person name="Barry K.W."/>
            <person name="Bougher N.L."/>
            <person name="Buchanan P."/>
            <person name="Buyck B."/>
            <person name="Bense V."/>
            <person name="Catcheside P."/>
            <person name="Chovatia M."/>
            <person name="Cooper J."/>
            <person name="Damon W."/>
            <person name="Desjardin D."/>
            <person name="Finy P."/>
            <person name="Geml J."/>
            <person name="Haridas S."/>
            <person name="Hughes K."/>
            <person name="Justo A."/>
            <person name="Karasinski D."/>
            <person name="Kautmanova I."/>
            <person name="Kiss B."/>
            <person name="Kocsube S."/>
            <person name="Kotiranta H."/>
            <person name="LaButti K.M."/>
            <person name="Lechner B.E."/>
            <person name="Liimatainen K."/>
            <person name="Lipzen A."/>
            <person name="Lukacs Z."/>
            <person name="Mihaltcheva S."/>
            <person name="Morgado L.N."/>
            <person name="Niskanen T."/>
            <person name="Noordeloos M.E."/>
            <person name="Ohm R.A."/>
            <person name="Ortiz-Santana B."/>
            <person name="Ovrebo C."/>
            <person name="Racz N."/>
            <person name="Riley R."/>
            <person name="Savchenko A."/>
            <person name="Shiryaev A."/>
            <person name="Soop K."/>
            <person name="Spirin V."/>
            <person name="Szebenyi C."/>
            <person name="Tomsovsky M."/>
            <person name="Tulloss R.E."/>
            <person name="Uehling J."/>
            <person name="Grigoriev I.V."/>
            <person name="Vagvolgyi C."/>
            <person name="Papp T."/>
            <person name="Martin F.M."/>
            <person name="Miettinen O."/>
            <person name="Hibbett D.S."/>
            <person name="Nagy L.G."/>
        </authorList>
    </citation>
    <scope>NUCLEOTIDE SEQUENCE [LARGE SCALE GENOMIC DNA]</scope>
    <source>
        <strain evidence="3 4">CBS 962.96</strain>
    </source>
</reference>
<feature type="compositionally biased region" description="Low complexity" evidence="1">
    <location>
        <begin position="652"/>
        <end position="663"/>
    </location>
</feature>
<feature type="compositionally biased region" description="Low complexity" evidence="1">
    <location>
        <begin position="235"/>
        <end position="244"/>
    </location>
</feature>
<dbReference type="PROSITE" id="PS50181">
    <property type="entry name" value="FBOX"/>
    <property type="match status" value="1"/>
</dbReference>
<feature type="compositionally biased region" description="Acidic residues" evidence="1">
    <location>
        <begin position="1032"/>
        <end position="1042"/>
    </location>
</feature>
<dbReference type="PANTHER" id="PTHR35711">
    <property type="entry name" value="EXPRESSED PROTEIN"/>
    <property type="match status" value="1"/>
</dbReference>
<gene>
    <name evidence="3" type="ORF">K435DRAFT_795700</name>
</gene>
<dbReference type="Proteomes" id="UP000297245">
    <property type="component" value="Unassembled WGS sequence"/>
</dbReference>
<feature type="compositionally biased region" description="Basic residues" evidence="1">
    <location>
        <begin position="488"/>
        <end position="497"/>
    </location>
</feature>
<feature type="region of interest" description="Disordered" evidence="1">
    <location>
        <begin position="232"/>
        <end position="251"/>
    </location>
</feature>
<dbReference type="CDD" id="cd09917">
    <property type="entry name" value="F-box_SF"/>
    <property type="match status" value="1"/>
</dbReference>
<protein>
    <recommendedName>
        <fullName evidence="2">F-box domain-containing protein</fullName>
    </recommendedName>
</protein>
<dbReference type="OrthoDB" id="3202382at2759"/>
<feature type="compositionally biased region" description="Acidic residues" evidence="1">
    <location>
        <begin position="1102"/>
        <end position="1113"/>
    </location>
</feature>
<dbReference type="InterPro" id="IPR001810">
    <property type="entry name" value="F-box_dom"/>
</dbReference>
<sequence length="1227" mass="136493">MPLSQLPYDLLLHIAFYLDLYDLHSLQISCKSLYFSLTTRPVYRKLADDVLRRCRPLPLKGFQRIGDLTTEDFVNVVEKAWGYERAWRRRSPRALKVAGSDDTDNDDDGEHDGTGKEKKGGWDRALSRRRPHAYNNYLDLPSEEQKKDQEEDQERKDANMMNIHPRWYRVIHTPTSSLSSSRSFRTAGSNIHWLSPITSSYILCSTKSGSVICWDIQRDMCLAEWSPDSLDREGSSSAGAQQAARNSRTFTQKQQGQGWDLWKCRVDFPSQTVFFIMAKVMRASYTDTRLTSFALIRLQFDEHPSGRSASPRQNPPEFGLVMRFMMMGVVMNVFILDPGKRLVAAFVWRAKTNTIGLVVVFGDEEDVRDEEDGEGGRGYVFIDTGIDCVMSSNWSCILFDQNIVIHCEDSDAVFQHFYPLSMLREYLQPFKFDGRNTDNSDWEPPPAAELFPTHPVLPFESITRKFMFLPPATATTRTARSSSPEPSRRRKRKRRTRSGSEPLRSAEDGEEGENEEEEEEEEEGQGQGAATVVDIQRQLELLEMQQGLLDMLPVRVKNVVWPGEDDDGGGGDDERERGQDGAGSGPNGSREMGSRMGIRRKKKTRRTGSLKKERKTKKKKRTTTTSLPNPYPFPPWYPESAHFVRQWWPTLSTNSSNSATGTTYDPSTSGSFKPTTTATARDSNLNNGATSSSTNFSPSTSTSSTSSIPRISCTVLLLASHDPFTHSTKYVLAQHYFCVPMMGRGNLELELGRKGKESKGLEKVGRRWVGFRRWGEGAAMAAAAAAAAAPTETGTGTEGMRTGLGGLLGNGVNGNGHGNENGGGIGGTGIGGGRRRRRKNPPFEMYYLDGPPEGSVVVGCGDDSGENGWERREEVTKEKGKGKERAISGWDESDKEEGEDGTFSEEEQEDEDWTTSEEDEDTDPIKMWYTAEPFEVVCVQDDSDHEFGENEDGDGADDDDDDDQEEERTGGTGANNGDDNGNGQADSGNPNANANDNNDQRQGRPRPLIAVDFGHAVWIEYVNPANGNGLDGLEDEDEDEDEGLRGRAGREATLPGFEIELIEVEMEMDGEFDEEGEEEGQEDEVVNQAIAHALIAAEAEQQLEQEQEEDDGEGIPTGPELNRENINDLFMRERQGRDVVVDSDPKRLRFVTFPAYDGYGSVLIESRRGIGGDMNDGEDGGVVGIPRTLEIPEGLDLDKVETINLDQSQGAVILSVKDGRVFIVCYE</sequence>
<feature type="compositionally biased region" description="Low complexity" evidence="1">
    <location>
        <begin position="473"/>
        <end position="485"/>
    </location>
</feature>
<dbReference type="SUPFAM" id="SSF81383">
    <property type="entry name" value="F-box domain"/>
    <property type="match status" value="1"/>
</dbReference>
<feature type="region of interest" description="Disordered" evidence="1">
    <location>
        <begin position="560"/>
        <end position="634"/>
    </location>
</feature>
<feature type="region of interest" description="Disordered" evidence="1">
    <location>
        <begin position="1025"/>
        <end position="1049"/>
    </location>
</feature>
<dbReference type="PANTHER" id="PTHR35711:SF1">
    <property type="entry name" value="ECTODERMAL, ISOFORM F"/>
    <property type="match status" value="1"/>
</dbReference>
<accession>A0A4S8M7U6</accession>
<feature type="compositionally biased region" description="Low complexity" evidence="1">
    <location>
        <begin position="975"/>
        <end position="997"/>
    </location>
</feature>
<feature type="compositionally biased region" description="Basic and acidic residues" evidence="1">
    <location>
        <begin position="868"/>
        <end position="886"/>
    </location>
</feature>
<feature type="domain" description="F-box" evidence="2">
    <location>
        <begin position="1"/>
        <end position="46"/>
    </location>
</feature>
<evidence type="ECO:0000256" key="1">
    <source>
        <dbReference type="SAM" id="MobiDB-lite"/>
    </source>
</evidence>
<feature type="compositionally biased region" description="Low complexity" evidence="1">
    <location>
        <begin position="690"/>
        <end position="707"/>
    </location>
</feature>
<feature type="region of interest" description="Disordered" evidence="1">
    <location>
        <begin position="473"/>
        <end position="530"/>
    </location>
</feature>
<name>A0A4S8M7U6_DENBC</name>
<dbReference type="EMBL" id="ML179136">
    <property type="protein sequence ID" value="THU98409.1"/>
    <property type="molecule type" value="Genomic_DNA"/>
</dbReference>
<feature type="compositionally biased region" description="Polar residues" evidence="1">
    <location>
        <begin position="664"/>
        <end position="689"/>
    </location>
</feature>
<keyword evidence="4" id="KW-1185">Reference proteome</keyword>
<feature type="compositionally biased region" description="Basic residues" evidence="1">
    <location>
        <begin position="597"/>
        <end position="622"/>
    </location>
</feature>
<evidence type="ECO:0000313" key="4">
    <source>
        <dbReference type="Proteomes" id="UP000297245"/>
    </source>
</evidence>
<organism evidence="3 4">
    <name type="scientific">Dendrothele bispora (strain CBS 962.96)</name>
    <dbReference type="NCBI Taxonomy" id="1314807"/>
    <lineage>
        <taxon>Eukaryota</taxon>
        <taxon>Fungi</taxon>
        <taxon>Dikarya</taxon>
        <taxon>Basidiomycota</taxon>
        <taxon>Agaricomycotina</taxon>
        <taxon>Agaricomycetes</taxon>
        <taxon>Agaricomycetidae</taxon>
        <taxon>Agaricales</taxon>
        <taxon>Agaricales incertae sedis</taxon>
        <taxon>Dendrothele</taxon>
    </lineage>
</organism>
<feature type="compositionally biased region" description="Basic and acidic residues" evidence="1">
    <location>
        <begin position="111"/>
        <end position="126"/>
    </location>
</feature>
<feature type="compositionally biased region" description="Acidic residues" evidence="1">
    <location>
        <begin position="941"/>
        <end position="966"/>
    </location>
</feature>
<feature type="region of interest" description="Disordered" evidence="1">
    <location>
        <begin position="94"/>
        <end position="160"/>
    </location>
</feature>
<feature type="compositionally biased region" description="Acidic residues" evidence="1">
    <location>
        <begin position="101"/>
        <end position="110"/>
    </location>
</feature>